<comment type="similarity">
    <text evidence="3">Belongs to the glycosyl hydrolase 5 (cellulase A) family.</text>
</comment>
<evidence type="ECO:0000256" key="2">
    <source>
        <dbReference type="ARBA" id="ARBA00004613"/>
    </source>
</evidence>
<dbReference type="PANTHER" id="PTHR31451">
    <property type="match status" value="1"/>
</dbReference>
<comment type="catalytic activity">
    <reaction evidence="1">
        <text>Random hydrolysis of (1-&gt;4)-beta-D-mannosidic linkages in mannans, galactomannans and glucomannans.</text>
        <dbReference type="EC" id="3.2.1.78"/>
    </reaction>
</comment>
<dbReference type="InterPro" id="IPR017853">
    <property type="entry name" value="GH"/>
</dbReference>
<accession>A0A9P6VKH7</accession>
<evidence type="ECO:0000256" key="7">
    <source>
        <dbReference type="ARBA" id="ARBA00022801"/>
    </source>
</evidence>
<evidence type="ECO:0000259" key="10">
    <source>
        <dbReference type="Pfam" id="PF26410"/>
    </source>
</evidence>
<feature type="domain" description="Glycoside hydrolase family 5" evidence="10">
    <location>
        <begin position="145"/>
        <end position="325"/>
    </location>
</feature>
<organism evidence="11 12">
    <name type="scientific">Hyphodiscus hymeniophilus</name>
    <dbReference type="NCBI Taxonomy" id="353542"/>
    <lineage>
        <taxon>Eukaryota</taxon>
        <taxon>Fungi</taxon>
        <taxon>Dikarya</taxon>
        <taxon>Ascomycota</taxon>
        <taxon>Pezizomycotina</taxon>
        <taxon>Leotiomycetes</taxon>
        <taxon>Helotiales</taxon>
        <taxon>Hyphodiscaceae</taxon>
        <taxon>Hyphodiscus</taxon>
    </lineage>
</organism>
<dbReference type="GO" id="GO:0016985">
    <property type="term" value="F:mannan endo-1,4-beta-mannosidase activity"/>
    <property type="evidence" value="ECO:0007669"/>
    <property type="project" value="UniProtKB-EC"/>
</dbReference>
<evidence type="ECO:0000256" key="3">
    <source>
        <dbReference type="ARBA" id="ARBA00005641"/>
    </source>
</evidence>
<feature type="signal peptide" evidence="9">
    <location>
        <begin position="1"/>
        <end position="17"/>
    </location>
</feature>
<keyword evidence="6 9" id="KW-0732">Signal</keyword>
<evidence type="ECO:0000256" key="6">
    <source>
        <dbReference type="ARBA" id="ARBA00022729"/>
    </source>
</evidence>
<dbReference type="GO" id="GO:0005576">
    <property type="term" value="C:extracellular region"/>
    <property type="evidence" value="ECO:0007669"/>
    <property type="project" value="UniProtKB-SubCell"/>
</dbReference>
<dbReference type="Gene3D" id="3.20.20.80">
    <property type="entry name" value="Glycosidases"/>
    <property type="match status" value="1"/>
</dbReference>
<dbReference type="InterPro" id="IPR001547">
    <property type="entry name" value="Glyco_hydro_5"/>
</dbReference>
<feature type="chain" id="PRO_5040337844" description="mannan endo-1,4-beta-mannosidase" evidence="9">
    <location>
        <begin position="18"/>
        <end position="458"/>
    </location>
</feature>
<dbReference type="PANTHER" id="PTHR31451:SF39">
    <property type="entry name" value="MANNAN ENDO-1,4-BETA-MANNOSIDASE 1"/>
    <property type="match status" value="1"/>
</dbReference>
<dbReference type="OrthoDB" id="428177at2759"/>
<dbReference type="SUPFAM" id="SSF51445">
    <property type="entry name" value="(Trans)glycosidases"/>
    <property type="match status" value="1"/>
</dbReference>
<evidence type="ECO:0000256" key="4">
    <source>
        <dbReference type="ARBA" id="ARBA00012706"/>
    </source>
</evidence>
<evidence type="ECO:0000256" key="9">
    <source>
        <dbReference type="SAM" id="SignalP"/>
    </source>
</evidence>
<keyword evidence="7" id="KW-0378">Hydrolase</keyword>
<gene>
    <name evidence="11" type="ORF">D0Z07_3947</name>
</gene>
<dbReference type="EMBL" id="VNKQ01000007">
    <property type="protein sequence ID" value="KAG0649670.1"/>
    <property type="molecule type" value="Genomic_DNA"/>
</dbReference>
<comment type="subcellular location">
    <subcellularLocation>
        <location evidence="2">Secreted</location>
    </subcellularLocation>
</comment>
<evidence type="ECO:0000313" key="12">
    <source>
        <dbReference type="Proteomes" id="UP000785200"/>
    </source>
</evidence>
<keyword evidence="12" id="KW-1185">Reference proteome</keyword>
<reference evidence="11" key="1">
    <citation type="submission" date="2019-07" db="EMBL/GenBank/DDBJ databases">
        <title>Hyphodiscus hymeniophilus genome sequencing and assembly.</title>
        <authorList>
            <person name="Kramer G."/>
            <person name="Nodwell J."/>
        </authorList>
    </citation>
    <scope>NUCLEOTIDE SEQUENCE</scope>
    <source>
        <strain evidence="11">ATCC 34498</strain>
    </source>
</reference>
<comment type="caution">
    <text evidence="11">The sequence shown here is derived from an EMBL/GenBank/DDBJ whole genome shotgun (WGS) entry which is preliminary data.</text>
</comment>
<dbReference type="Proteomes" id="UP000785200">
    <property type="component" value="Unassembled WGS sequence"/>
</dbReference>
<proteinExistence type="inferred from homology"/>
<dbReference type="InterPro" id="IPR045053">
    <property type="entry name" value="MAN-like"/>
</dbReference>
<sequence>MAAFTLATLAFIALARASPAWGSSQTKPLSSAISSVFPPGEPLTSEILATFLQPSEADIARSSYVYRDGTSLRLLGDHWTASGANVYWLGLDENVVPPAGQPFYAPFNASYPSKGRTVEIMATLVTMGAKLIRSQTLGVSVGNPLSLMPALGVYNQQAFESIDWAVWQARQHGLRIIAPLTDDYNYYHGGKFSFLRFAGFNITGSESPLPPETMEFYTNTSIINDFKSYIQHLLTHVNPYTGLTYAQDPTIIGYETGNELSGLEFGDKDVPVEWTREICQFIKKLGPHKLCIDGTYGVNTTHFAVSEVDIFSDHFYPLNTTLLNSDIAEVESANRVYLAGEIDWTGLNGGKTLQGSSLADFYGTILSRQNMTRPVVAGSLFWSLFGHDVPNCEIYVDHADGYTMQYGNPTNTDTVDSKISLVREHYFAMQNITVDSYLPAVACPHNFIPGYDAEYTYY</sequence>
<keyword evidence="5" id="KW-0964">Secreted</keyword>
<keyword evidence="8" id="KW-0326">Glycosidase</keyword>
<dbReference type="Pfam" id="PF26410">
    <property type="entry name" value="GH5_mannosidase"/>
    <property type="match status" value="1"/>
</dbReference>
<evidence type="ECO:0000256" key="1">
    <source>
        <dbReference type="ARBA" id="ARBA00001678"/>
    </source>
</evidence>
<dbReference type="AlphaFoldDB" id="A0A9P6VKH7"/>
<evidence type="ECO:0000256" key="8">
    <source>
        <dbReference type="ARBA" id="ARBA00023295"/>
    </source>
</evidence>
<dbReference type="EC" id="3.2.1.78" evidence="4"/>
<protein>
    <recommendedName>
        <fullName evidence="4">mannan endo-1,4-beta-mannosidase</fullName>
        <ecNumber evidence="4">3.2.1.78</ecNumber>
    </recommendedName>
</protein>
<name>A0A9P6VKH7_9HELO</name>
<evidence type="ECO:0000313" key="11">
    <source>
        <dbReference type="EMBL" id="KAG0649670.1"/>
    </source>
</evidence>
<evidence type="ECO:0000256" key="5">
    <source>
        <dbReference type="ARBA" id="ARBA00022525"/>
    </source>
</evidence>